<organism evidence="1 2">
    <name type="scientific">Pseudoxanthomonas kaohsiungensis</name>
    <dbReference type="NCBI Taxonomy" id="283923"/>
    <lineage>
        <taxon>Bacteria</taxon>
        <taxon>Pseudomonadati</taxon>
        <taxon>Pseudomonadota</taxon>
        <taxon>Gammaproteobacteria</taxon>
        <taxon>Lysobacterales</taxon>
        <taxon>Lysobacteraceae</taxon>
        <taxon>Pseudoxanthomonas</taxon>
    </lineage>
</organism>
<keyword evidence="2" id="KW-1185">Reference proteome</keyword>
<gene>
    <name evidence="1" type="ORF">ACFQ2N_12485</name>
</gene>
<reference evidence="2" key="1">
    <citation type="journal article" date="2019" name="Int. J. Syst. Evol. Microbiol.">
        <title>The Global Catalogue of Microorganisms (GCM) 10K type strain sequencing project: providing services to taxonomists for standard genome sequencing and annotation.</title>
        <authorList>
            <consortium name="The Broad Institute Genomics Platform"/>
            <consortium name="The Broad Institute Genome Sequencing Center for Infectious Disease"/>
            <person name="Wu L."/>
            <person name="Ma J."/>
        </authorList>
    </citation>
    <scope>NUCLEOTIDE SEQUENCE [LARGE SCALE GENOMIC DNA]</scope>
    <source>
        <strain evidence="2">CCUG 55854</strain>
    </source>
</reference>
<proteinExistence type="predicted"/>
<dbReference type="EMBL" id="JBHTKN010000008">
    <property type="protein sequence ID" value="MFD1043162.1"/>
    <property type="molecule type" value="Genomic_DNA"/>
</dbReference>
<evidence type="ECO:0000313" key="2">
    <source>
        <dbReference type="Proteomes" id="UP001597033"/>
    </source>
</evidence>
<comment type="caution">
    <text evidence="1">The sequence shown here is derived from an EMBL/GenBank/DDBJ whole genome shotgun (WGS) entry which is preliminary data.</text>
</comment>
<accession>A0ABW3LZS4</accession>
<dbReference type="RefSeq" id="WP_162377111.1">
    <property type="nucleotide sequence ID" value="NZ_JBHTKN010000008.1"/>
</dbReference>
<dbReference type="Proteomes" id="UP001597033">
    <property type="component" value="Unassembled WGS sequence"/>
</dbReference>
<evidence type="ECO:0000313" key="1">
    <source>
        <dbReference type="EMBL" id="MFD1043162.1"/>
    </source>
</evidence>
<sequence>MNSPSDPIGKKLELITVPGDLDKIQAYHEKKRGAIKRLVHGIYVGAKHDMGKVLDVFAIRLASMLFPQAALTHSTAYYRKPIHGFVFIGGDYPYKRQIAEGVSTLTIVHSMSKPDVSDKTQYELVTLKDPMGEFQVYCATPEMILLQQQESTKKNADKHLGATELGKLFKAVVAKHGSKEKALAAIRKIAKKAGREAEADRLERAPVVEEFT</sequence>
<protein>
    <submittedName>
        <fullName evidence="1">Uncharacterized protein</fullName>
    </submittedName>
</protein>
<name>A0ABW3LZS4_9GAMM</name>